<dbReference type="Proteomes" id="UP000824090">
    <property type="component" value="Unassembled WGS sequence"/>
</dbReference>
<keyword evidence="4" id="KW-0378">Hydrolase</keyword>
<evidence type="ECO:0000256" key="3">
    <source>
        <dbReference type="ARBA" id="ARBA00022741"/>
    </source>
</evidence>
<name>A0A9D1L6H2_9FIRM</name>
<feature type="non-terminal residue" evidence="11">
    <location>
        <position position="722"/>
    </location>
</feature>
<protein>
    <submittedName>
        <fullName evidence="11">Endonuclease MutS2</fullName>
    </submittedName>
</protein>
<organism evidence="11 12">
    <name type="scientific">Candidatus Allocopromorpha excrementigallinarum</name>
    <dbReference type="NCBI Taxonomy" id="2840742"/>
    <lineage>
        <taxon>Bacteria</taxon>
        <taxon>Bacillati</taxon>
        <taxon>Bacillota</taxon>
        <taxon>Clostridia</taxon>
        <taxon>Eubacteriales</taxon>
        <taxon>Eubacteriaceae</taxon>
        <taxon>Eubacteriaceae incertae sedis</taxon>
        <taxon>Candidatus Allocopromorpha</taxon>
    </lineage>
</organism>
<dbReference type="InterPro" id="IPR036187">
    <property type="entry name" value="DNA_mismatch_repair_MutS_sf"/>
</dbReference>
<dbReference type="GO" id="GO:0016887">
    <property type="term" value="F:ATP hydrolysis activity"/>
    <property type="evidence" value="ECO:0007669"/>
    <property type="project" value="InterPro"/>
</dbReference>
<keyword evidence="8" id="KW-0175">Coiled coil</keyword>
<evidence type="ECO:0000256" key="6">
    <source>
        <dbReference type="ARBA" id="ARBA00022884"/>
    </source>
</evidence>
<reference evidence="11" key="2">
    <citation type="journal article" date="2021" name="PeerJ">
        <title>Extensive microbial diversity within the chicken gut microbiome revealed by metagenomics and culture.</title>
        <authorList>
            <person name="Gilroy R."/>
            <person name="Ravi A."/>
            <person name="Getino M."/>
            <person name="Pursley I."/>
            <person name="Horton D.L."/>
            <person name="Alikhan N.F."/>
            <person name="Baker D."/>
            <person name="Gharbi K."/>
            <person name="Hall N."/>
            <person name="Watson M."/>
            <person name="Adriaenssens E.M."/>
            <person name="Foster-Nyarko E."/>
            <person name="Jarju S."/>
            <person name="Secka A."/>
            <person name="Antonio M."/>
            <person name="Oren A."/>
            <person name="Chaudhuri R.R."/>
            <person name="La Ragione R."/>
            <person name="Hildebrand F."/>
            <person name="Pallen M.J."/>
        </authorList>
    </citation>
    <scope>NUCLEOTIDE SEQUENCE</scope>
    <source>
        <strain evidence="11">ChiHcec3-6078</strain>
    </source>
</reference>
<gene>
    <name evidence="11" type="ORF">IAC50_01205</name>
</gene>
<feature type="domain" description="DNA mismatch repair proteins mutS family" evidence="10">
    <location>
        <begin position="325"/>
        <end position="510"/>
    </location>
</feature>
<dbReference type="NCBIfam" id="TIGR01069">
    <property type="entry name" value="mutS2"/>
    <property type="match status" value="1"/>
</dbReference>
<dbReference type="HAMAP" id="MF_00092">
    <property type="entry name" value="MutS2"/>
    <property type="match status" value="1"/>
</dbReference>
<sequence>MEEKTLNILEYNKIIEMLRDKAGSEMTKKVISEIRPLNDATEIREKLSETTEAVRLINFKGPLPVGGFYDIAESVSFARKGGTLTMAQLLRVLYNMKTAERVKTFVKGDVPEIPLIKSICELIAVRKDLSENIDRCIISEDEMADNASSALKSIRRSILRQNEALKAKINHILNSAENRTALQDAIVTMRNGRYVIPVKQEHKARVPGIVHDQSGTGATLFIEPQAIVNMNNELRQLEMDEKEEINRILTELSEGVSESFHELLNNQKLLTELDLFMAKGRLSIAMGGEEPEINDRGIMNIVKAAHPLIDREMVVPVDISIGEEYSSLVITGPNTGGKTVTLKTAGLLPLMAQTGLHIPAAPGSTVPVYRKIFADIGDEQSIEQSLSTFSSHMTNIVDIVRDSGTGDLVLFDELGAGTDPTEGAALAIAILERIKEKGAFSISTTHYNELKKYAIVTEGVENASMEFDVETLSPTYRLSIGVPGKSNAFEISRKLGLPEEITARARTLLQTGDIAFEDVISSLEEDRKQAEEERDEAVMINAEMKRQKEQLEKRLARFEEKKEKELERAREEAREIIKEAQETAKEVQEELRELSKLESMGQRIAGLDAGRRKLRAVEKKNRATIKGTVNENPVSADQIKLGSRVKILTIGQNGEVISLPDEKGDLTVQVGAMKAGVNIKDLMLIDPPPKVKKKSRTSYGSMYKRKAQNISSSIDVRGKNLD</sequence>
<dbReference type="SMART" id="SM00534">
    <property type="entry name" value="MUTSac"/>
    <property type="match status" value="1"/>
</dbReference>
<evidence type="ECO:0000256" key="7">
    <source>
        <dbReference type="ARBA" id="ARBA00023125"/>
    </source>
</evidence>
<evidence type="ECO:0000256" key="8">
    <source>
        <dbReference type="SAM" id="Coils"/>
    </source>
</evidence>
<accession>A0A9D1L6H2</accession>
<dbReference type="InterPro" id="IPR007696">
    <property type="entry name" value="DNA_mismatch_repair_MutS_core"/>
</dbReference>
<keyword evidence="5" id="KW-0067">ATP-binding</keyword>
<dbReference type="Pfam" id="PF20297">
    <property type="entry name" value="MSSS"/>
    <property type="match status" value="1"/>
</dbReference>
<keyword evidence="7" id="KW-0238">DNA-binding</keyword>
<dbReference type="GO" id="GO:0030983">
    <property type="term" value="F:mismatched DNA binding"/>
    <property type="evidence" value="ECO:0007669"/>
    <property type="project" value="InterPro"/>
</dbReference>
<dbReference type="GO" id="GO:0140664">
    <property type="term" value="F:ATP-dependent DNA damage sensor activity"/>
    <property type="evidence" value="ECO:0007669"/>
    <property type="project" value="InterPro"/>
</dbReference>
<dbReference type="InterPro" id="IPR027417">
    <property type="entry name" value="P-loop_NTPase"/>
</dbReference>
<dbReference type="PANTHER" id="PTHR48466">
    <property type="entry name" value="OS10G0509000 PROTEIN-RELATED"/>
    <property type="match status" value="1"/>
</dbReference>
<dbReference type="InterPro" id="IPR005747">
    <property type="entry name" value="MutS2"/>
</dbReference>
<evidence type="ECO:0000259" key="10">
    <source>
        <dbReference type="SMART" id="SM00534"/>
    </source>
</evidence>
<dbReference type="CDD" id="cd03280">
    <property type="entry name" value="ABC_MutS2"/>
    <property type="match status" value="1"/>
</dbReference>
<dbReference type="GO" id="GO:0005524">
    <property type="term" value="F:ATP binding"/>
    <property type="evidence" value="ECO:0007669"/>
    <property type="project" value="UniProtKB-KW"/>
</dbReference>
<keyword evidence="1" id="KW-0540">Nuclease</keyword>
<dbReference type="InterPro" id="IPR046893">
    <property type="entry name" value="MSSS"/>
</dbReference>
<keyword evidence="6" id="KW-0694">RNA-binding</keyword>
<dbReference type="GO" id="GO:0045910">
    <property type="term" value="P:negative regulation of DNA recombination"/>
    <property type="evidence" value="ECO:0007669"/>
    <property type="project" value="InterPro"/>
</dbReference>
<dbReference type="GO" id="GO:0019843">
    <property type="term" value="F:rRNA binding"/>
    <property type="evidence" value="ECO:0007669"/>
    <property type="project" value="UniProtKB-KW"/>
</dbReference>
<evidence type="ECO:0000256" key="2">
    <source>
        <dbReference type="ARBA" id="ARBA00022730"/>
    </source>
</evidence>
<dbReference type="InterPro" id="IPR000432">
    <property type="entry name" value="DNA_mismatch_repair_MutS_C"/>
</dbReference>
<keyword evidence="3" id="KW-0547">Nucleotide-binding</keyword>
<dbReference type="Gene3D" id="3.40.50.300">
    <property type="entry name" value="P-loop containing nucleotide triphosphate hydrolases"/>
    <property type="match status" value="1"/>
</dbReference>
<dbReference type="AlphaFoldDB" id="A0A9D1L6H2"/>
<evidence type="ECO:0000256" key="5">
    <source>
        <dbReference type="ARBA" id="ARBA00022840"/>
    </source>
</evidence>
<proteinExistence type="inferred from homology"/>
<evidence type="ECO:0000313" key="11">
    <source>
        <dbReference type="EMBL" id="HIU25102.1"/>
    </source>
</evidence>
<dbReference type="GO" id="GO:0006298">
    <property type="term" value="P:mismatch repair"/>
    <property type="evidence" value="ECO:0007669"/>
    <property type="project" value="InterPro"/>
</dbReference>
<comment type="caution">
    <text evidence="11">The sequence shown here is derived from an EMBL/GenBank/DDBJ whole genome shotgun (WGS) entry which is preliminary data.</text>
</comment>
<evidence type="ECO:0000256" key="1">
    <source>
        <dbReference type="ARBA" id="ARBA00022722"/>
    </source>
</evidence>
<evidence type="ECO:0000313" key="12">
    <source>
        <dbReference type="Proteomes" id="UP000824090"/>
    </source>
</evidence>
<dbReference type="Gene3D" id="1.10.1420.10">
    <property type="match status" value="2"/>
</dbReference>
<dbReference type="GO" id="GO:0004519">
    <property type="term" value="F:endonuclease activity"/>
    <property type="evidence" value="ECO:0007669"/>
    <property type="project" value="UniProtKB-KW"/>
</dbReference>
<keyword evidence="2" id="KW-0699">rRNA-binding</keyword>
<evidence type="ECO:0000259" key="9">
    <source>
        <dbReference type="SMART" id="SM00533"/>
    </source>
</evidence>
<feature type="coiled-coil region" evidence="8">
    <location>
        <begin position="520"/>
        <end position="600"/>
    </location>
</feature>
<dbReference type="InterPro" id="IPR045076">
    <property type="entry name" value="MutS"/>
</dbReference>
<dbReference type="PIRSF" id="PIRSF005814">
    <property type="entry name" value="MutS_YshD"/>
    <property type="match status" value="1"/>
</dbReference>
<dbReference type="Pfam" id="PF00488">
    <property type="entry name" value="MutS_V"/>
    <property type="match status" value="1"/>
</dbReference>
<dbReference type="PANTHER" id="PTHR48466:SF2">
    <property type="entry name" value="OS10G0509000 PROTEIN"/>
    <property type="match status" value="1"/>
</dbReference>
<dbReference type="SUPFAM" id="SSF48334">
    <property type="entry name" value="DNA repair protein MutS, domain III"/>
    <property type="match status" value="1"/>
</dbReference>
<dbReference type="SMART" id="SM00533">
    <property type="entry name" value="MUTSd"/>
    <property type="match status" value="1"/>
</dbReference>
<keyword evidence="11" id="KW-0255">Endonuclease</keyword>
<reference evidence="11" key="1">
    <citation type="submission" date="2020-10" db="EMBL/GenBank/DDBJ databases">
        <authorList>
            <person name="Gilroy R."/>
        </authorList>
    </citation>
    <scope>NUCLEOTIDE SEQUENCE</scope>
    <source>
        <strain evidence="11">ChiHcec3-6078</strain>
    </source>
</reference>
<dbReference type="FunFam" id="3.40.50.300:FF:000830">
    <property type="entry name" value="Endonuclease MutS2"/>
    <property type="match status" value="1"/>
</dbReference>
<dbReference type="EMBL" id="DVMP01000024">
    <property type="protein sequence ID" value="HIU25102.1"/>
    <property type="molecule type" value="Genomic_DNA"/>
</dbReference>
<evidence type="ECO:0000256" key="4">
    <source>
        <dbReference type="ARBA" id="ARBA00022801"/>
    </source>
</evidence>
<feature type="domain" description="DNA mismatch repair protein MutS core" evidence="9">
    <location>
        <begin position="9"/>
        <end position="312"/>
    </location>
</feature>
<dbReference type="SUPFAM" id="SSF52540">
    <property type="entry name" value="P-loop containing nucleoside triphosphate hydrolases"/>
    <property type="match status" value="1"/>
</dbReference>